<evidence type="ECO:0000313" key="1">
    <source>
        <dbReference type="EMBL" id="MFA1558720.1"/>
    </source>
</evidence>
<evidence type="ECO:0000313" key="2">
    <source>
        <dbReference type="Proteomes" id="UP001569904"/>
    </source>
</evidence>
<proteinExistence type="predicted"/>
<name>A0ABV4R9A3_9ACTN</name>
<reference evidence="1 2" key="1">
    <citation type="submission" date="2023-11" db="EMBL/GenBank/DDBJ databases">
        <title>Actinomadura monticuli sp. nov., isolated from volcanic ash.</title>
        <authorList>
            <person name="Lee S.D."/>
            <person name="Yang H."/>
            <person name="Kim I.S."/>
        </authorList>
    </citation>
    <scope>NUCLEOTIDE SEQUENCE [LARGE SCALE GENOMIC DNA]</scope>
    <source>
        <strain evidence="1 2">DSM 45346</strain>
    </source>
</reference>
<comment type="caution">
    <text evidence="1">The sequence shown here is derived from an EMBL/GenBank/DDBJ whole genome shotgun (WGS) entry which is preliminary data.</text>
</comment>
<sequence>MDDGTAPLARLAALGAHLAARRFEVRLDSRGLQVTSPQVKDCCGRRESDTIFCRVRDEDGGRLWYFTASGEPIAPADRVTDAAVFVLGHLAGEER</sequence>
<accession>A0ABV4R9A3</accession>
<dbReference type="Proteomes" id="UP001569904">
    <property type="component" value="Unassembled WGS sequence"/>
</dbReference>
<organism evidence="1 2">
    <name type="scientific">Actinomadura chokoriensis</name>
    <dbReference type="NCBI Taxonomy" id="454156"/>
    <lineage>
        <taxon>Bacteria</taxon>
        <taxon>Bacillati</taxon>
        <taxon>Actinomycetota</taxon>
        <taxon>Actinomycetes</taxon>
        <taxon>Streptosporangiales</taxon>
        <taxon>Thermomonosporaceae</taxon>
        <taxon>Actinomadura</taxon>
    </lineage>
</organism>
<dbReference type="RefSeq" id="WP_371945738.1">
    <property type="nucleotide sequence ID" value="NZ_JAXCEH010000034.1"/>
</dbReference>
<gene>
    <name evidence="1" type="ORF">SM436_33935</name>
</gene>
<protein>
    <submittedName>
        <fullName evidence="1">Uncharacterized protein</fullName>
    </submittedName>
</protein>
<keyword evidence="2" id="KW-1185">Reference proteome</keyword>
<dbReference type="EMBL" id="JAXCEH010000034">
    <property type="protein sequence ID" value="MFA1558720.1"/>
    <property type="molecule type" value="Genomic_DNA"/>
</dbReference>